<dbReference type="STRING" id="428993.SAMN06296058_3602"/>
<gene>
    <name evidence="3" type="ORF">SAMN06296058_3602</name>
</gene>
<dbReference type="Gene3D" id="1.10.287.70">
    <property type="match status" value="1"/>
</dbReference>
<feature type="transmembrane region" description="Helical" evidence="1">
    <location>
        <begin position="125"/>
        <end position="146"/>
    </location>
</feature>
<sequence>MRASPAHLLQGHRYALLFWSLLATISVGPLLDALHFGDDAMEALLFGCLIAAVFPIGVKIRRAVLVLLVLAVQLLRWLARDVDTNVIPIAGAVLWCGLGGMAAYHSIRYSLSAVAVDVEHFYAALSGYLLLGMCGGVIVATLSTVWPGSMMVGGQPATTGLDFGDSLYFSFVTLATLGYGDITPASKVMRGLALFECIVGQLYLALLIARLVGLRGAVRSG</sequence>
<feature type="domain" description="Potassium channel" evidence="2">
    <location>
        <begin position="142"/>
        <end position="211"/>
    </location>
</feature>
<dbReference type="SUPFAM" id="SSF81324">
    <property type="entry name" value="Voltage-gated potassium channels"/>
    <property type="match status" value="1"/>
</dbReference>
<proteinExistence type="predicted"/>
<dbReference type="RefSeq" id="WP_079726106.1">
    <property type="nucleotide sequence ID" value="NZ_BMCL01000004.1"/>
</dbReference>
<reference evidence="3 4" key="1">
    <citation type="submission" date="2017-02" db="EMBL/GenBank/DDBJ databases">
        <authorList>
            <person name="Peterson S.W."/>
        </authorList>
    </citation>
    <scope>NUCLEOTIDE SEQUENCE [LARGE SCALE GENOMIC DNA]</scope>
    <source>
        <strain evidence="3 4">P15</strain>
    </source>
</reference>
<feature type="transmembrane region" description="Helical" evidence="1">
    <location>
        <begin position="192"/>
        <end position="212"/>
    </location>
</feature>
<organism evidence="3 4">
    <name type="scientific">Pseudoxanthomonas indica</name>
    <dbReference type="NCBI Taxonomy" id="428993"/>
    <lineage>
        <taxon>Bacteria</taxon>
        <taxon>Pseudomonadati</taxon>
        <taxon>Pseudomonadota</taxon>
        <taxon>Gammaproteobacteria</taxon>
        <taxon>Lysobacterales</taxon>
        <taxon>Lysobacteraceae</taxon>
        <taxon>Pseudoxanthomonas</taxon>
    </lineage>
</organism>
<dbReference type="InterPro" id="IPR013099">
    <property type="entry name" value="K_chnl_dom"/>
</dbReference>
<dbReference type="EMBL" id="FUZV01000002">
    <property type="protein sequence ID" value="SKC82080.1"/>
    <property type="molecule type" value="Genomic_DNA"/>
</dbReference>
<keyword evidence="1" id="KW-1133">Transmembrane helix</keyword>
<name>A0A1T5M1H0_9GAMM</name>
<dbReference type="Pfam" id="PF07885">
    <property type="entry name" value="Ion_trans_2"/>
    <property type="match status" value="1"/>
</dbReference>
<evidence type="ECO:0000313" key="4">
    <source>
        <dbReference type="Proteomes" id="UP000190341"/>
    </source>
</evidence>
<evidence type="ECO:0000313" key="3">
    <source>
        <dbReference type="EMBL" id="SKC82080.1"/>
    </source>
</evidence>
<feature type="transmembrane region" description="Helical" evidence="1">
    <location>
        <begin position="85"/>
        <end position="104"/>
    </location>
</feature>
<dbReference type="AlphaFoldDB" id="A0A1T5M1H0"/>
<protein>
    <submittedName>
        <fullName evidence="3">Ion channel</fullName>
    </submittedName>
</protein>
<feature type="transmembrane region" description="Helical" evidence="1">
    <location>
        <begin position="166"/>
        <end position="185"/>
    </location>
</feature>
<keyword evidence="1" id="KW-0812">Transmembrane</keyword>
<feature type="transmembrane region" description="Helical" evidence="1">
    <location>
        <begin position="40"/>
        <end position="58"/>
    </location>
</feature>
<accession>A0A1T5M1H0</accession>
<evidence type="ECO:0000259" key="2">
    <source>
        <dbReference type="Pfam" id="PF07885"/>
    </source>
</evidence>
<keyword evidence="1" id="KW-0472">Membrane</keyword>
<evidence type="ECO:0000256" key="1">
    <source>
        <dbReference type="SAM" id="Phobius"/>
    </source>
</evidence>
<dbReference type="Proteomes" id="UP000190341">
    <property type="component" value="Unassembled WGS sequence"/>
</dbReference>
<keyword evidence="4" id="KW-1185">Reference proteome</keyword>
<feature type="transmembrane region" description="Helical" evidence="1">
    <location>
        <begin position="12"/>
        <end position="34"/>
    </location>
</feature>